<dbReference type="GO" id="GO:0004842">
    <property type="term" value="F:ubiquitin-protein transferase activity"/>
    <property type="evidence" value="ECO:0007669"/>
    <property type="project" value="TreeGrafter"/>
</dbReference>
<dbReference type="Pfam" id="PF07002">
    <property type="entry name" value="Copine"/>
    <property type="match status" value="1"/>
</dbReference>
<dbReference type="AlphaFoldDB" id="A0A835INX0"/>
<organism evidence="2 3">
    <name type="scientific">Coptis chinensis</name>
    <dbReference type="NCBI Taxonomy" id="261450"/>
    <lineage>
        <taxon>Eukaryota</taxon>
        <taxon>Viridiplantae</taxon>
        <taxon>Streptophyta</taxon>
        <taxon>Embryophyta</taxon>
        <taxon>Tracheophyta</taxon>
        <taxon>Spermatophyta</taxon>
        <taxon>Magnoliopsida</taxon>
        <taxon>Ranunculales</taxon>
        <taxon>Ranunculaceae</taxon>
        <taxon>Coptidoideae</taxon>
        <taxon>Coptis</taxon>
    </lineage>
</organism>
<evidence type="ECO:0000259" key="1">
    <source>
        <dbReference type="Pfam" id="PF07002"/>
    </source>
</evidence>
<comment type="caution">
    <text evidence="2">The sequence shown here is derived from an EMBL/GenBank/DDBJ whole genome shotgun (WGS) entry which is preliminary data.</text>
</comment>
<dbReference type="Proteomes" id="UP000631114">
    <property type="component" value="Unassembled WGS sequence"/>
</dbReference>
<feature type="domain" description="Copine C-terminal" evidence="1">
    <location>
        <begin position="1"/>
        <end position="67"/>
    </location>
</feature>
<keyword evidence="3" id="KW-1185">Reference proteome</keyword>
<dbReference type="PANTHER" id="PTHR45751:SF11">
    <property type="entry name" value="COPINE FAMILY PROTEIN 2"/>
    <property type="match status" value="1"/>
</dbReference>
<gene>
    <name evidence="2" type="ORF">IFM89_004377</name>
</gene>
<proteinExistence type="predicted"/>
<dbReference type="InterPro" id="IPR052079">
    <property type="entry name" value="E3_ligase/Copine_domain"/>
</dbReference>
<evidence type="ECO:0000313" key="3">
    <source>
        <dbReference type="Proteomes" id="UP000631114"/>
    </source>
</evidence>
<accession>A0A835INX0</accession>
<dbReference type="PANTHER" id="PTHR45751">
    <property type="entry name" value="COPINE FAMILY PROTEIN 1"/>
    <property type="match status" value="1"/>
</dbReference>
<evidence type="ECO:0000313" key="2">
    <source>
        <dbReference type="EMBL" id="KAF9619033.1"/>
    </source>
</evidence>
<dbReference type="GO" id="GO:0005634">
    <property type="term" value="C:nucleus"/>
    <property type="evidence" value="ECO:0007669"/>
    <property type="project" value="TreeGrafter"/>
</dbReference>
<sequence length="120" mass="13711">MGDGPWDAMHRFDDNIPHRAFVNFQFVSFMKIMSENKDTSKKELEFALAVLMERPIQYKATQRLSILESDNVGLPCTMPLPPPPEVIDHDNVVNMYPPMTSFQPVVYMAPVEQPITQRSG</sequence>
<dbReference type="OrthoDB" id="5855668at2759"/>
<dbReference type="GO" id="GO:0016567">
    <property type="term" value="P:protein ubiquitination"/>
    <property type="evidence" value="ECO:0007669"/>
    <property type="project" value="TreeGrafter"/>
</dbReference>
<protein>
    <recommendedName>
        <fullName evidence="1">Copine C-terminal domain-containing protein</fullName>
    </recommendedName>
</protein>
<dbReference type="InterPro" id="IPR010734">
    <property type="entry name" value="Copine_C"/>
</dbReference>
<name>A0A835INX0_9MAGN</name>
<reference evidence="2 3" key="1">
    <citation type="submission" date="2020-10" db="EMBL/GenBank/DDBJ databases">
        <title>The Coptis chinensis genome and diversification of protoberbering-type alkaloids.</title>
        <authorList>
            <person name="Wang B."/>
            <person name="Shu S."/>
            <person name="Song C."/>
            <person name="Liu Y."/>
        </authorList>
    </citation>
    <scope>NUCLEOTIDE SEQUENCE [LARGE SCALE GENOMIC DNA]</scope>
    <source>
        <strain evidence="2">HL-2020</strain>
        <tissue evidence="2">Leaf</tissue>
    </source>
</reference>
<dbReference type="EMBL" id="JADFTS010000002">
    <property type="protein sequence ID" value="KAF9619033.1"/>
    <property type="molecule type" value="Genomic_DNA"/>
</dbReference>